<accession>A0A6J1FMY4</accession>
<dbReference type="GeneID" id="111445407"/>
<dbReference type="AlphaFoldDB" id="A0A6J1FMY4"/>
<dbReference type="Proteomes" id="UP000504609">
    <property type="component" value="Unplaced"/>
</dbReference>
<sequence>MLNGPLIYISPSLTTSNLRVFFGKIHIGWITDSFEHFSARIVVRFGGMFRIIQAFDMIDFACGVIRISNKCYCREIFDQREPASRNKEMATAAAQERPRFCEVHLNDRTKAMKAKPHASQGIQLKF</sequence>
<dbReference type="RefSeq" id="XP_022939525.1">
    <property type="nucleotide sequence ID" value="XM_023083757.1"/>
</dbReference>
<evidence type="ECO:0000313" key="2">
    <source>
        <dbReference type="RefSeq" id="XP_022939525.1"/>
    </source>
</evidence>
<dbReference type="KEGG" id="cmos:111445407"/>
<protein>
    <submittedName>
        <fullName evidence="2">Uncharacterized protein LOC111445407 isoform X1</fullName>
    </submittedName>
</protein>
<reference evidence="2" key="1">
    <citation type="submission" date="2025-08" db="UniProtKB">
        <authorList>
            <consortium name="RefSeq"/>
        </authorList>
    </citation>
    <scope>IDENTIFICATION</scope>
    <source>
        <tissue evidence="2">Young leaves</tissue>
    </source>
</reference>
<gene>
    <name evidence="2" type="primary">LOC111445407</name>
</gene>
<name>A0A6J1FMY4_CUCMO</name>
<proteinExistence type="predicted"/>
<keyword evidence="1" id="KW-1185">Reference proteome</keyword>
<evidence type="ECO:0000313" key="1">
    <source>
        <dbReference type="Proteomes" id="UP000504609"/>
    </source>
</evidence>
<organism evidence="1 2">
    <name type="scientific">Cucurbita moschata</name>
    <name type="common">Winter crookneck squash</name>
    <name type="synonym">Cucurbita pepo var. moschata</name>
    <dbReference type="NCBI Taxonomy" id="3662"/>
    <lineage>
        <taxon>Eukaryota</taxon>
        <taxon>Viridiplantae</taxon>
        <taxon>Streptophyta</taxon>
        <taxon>Embryophyta</taxon>
        <taxon>Tracheophyta</taxon>
        <taxon>Spermatophyta</taxon>
        <taxon>Magnoliopsida</taxon>
        <taxon>eudicotyledons</taxon>
        <taxon>Gunneridae</taxon>
        <taxon>Pentapetalae</taxon>
        <taxon>rosids</taxon>
        <taxon>fabids</taxon>
        <taxon>Cucurbitales</taxon>
        <taxon>Cucurbitaceae</taxon>
        <taxon>Cucurbiteae</taxon>
        <taxon>Cucurbita</taxon>
    </lineage>
</organism>